<evidence type="ECO:0000256" key="4">
    <source>
        <dbReference type="ARBA" id="ARBA00022764"/>
    </source>
</evidence>
<accession>A0ABV3Z0E8</accession>
<gene>
    <name evidence="6" type="ORF">AB5S05_17160</name>
</gene>
<proteinExistence type="predicted"/>
<dbReference type="SUPFAM" id="SSF53850">
    <property type="entry name" value="Periplasmic binding protein-like II"/>
    <property type="match status" value="1"/>
</dbReference>
<evidence type="ECO:0000313" key="7">
    <source>
        <dbReference type="Proteomes" id="UP001560296"/>
    </source>
</evidence>
<keyword evidence="2" id="KW-0813">Transport</keyword>
<keyword evidence="7" id="KW-1185">Reference proteome</keyword>
<dbReference type="InterPro" id="IPR006059">
    <property type="entry name" value="SBP"/>
</dbReference>
<sequence length="366" mass="39637">MKTLSNALRALSLSALAAGLSGGACAESQVRVYNWADYIGETTAADFTQQSGIAVKYDVFDSNETLEAKLLAGGSGYDVVVPSNNFLQKQIKAGAFQKLDKSLLTGLGNLDAQLMEKLKANDPDNAYSVPYLWGTTGIAYNPEKIKAVLGVDHIDSWSALFEPDNLKKLNSCGVSFIDSADEMLPLMLLYMGLDPNSDKIADYQAAEAKLLLLREHVTYFHSSKYISDLANGNICAAVAFSGDAIQATSRAEEAGNNIVVKYVVPKEGSNLWFDMMAIPVDAPNVKGAHAFIDYLLRPEVIAEVSNYVGYANPNPKANSLMDPTVRNSTAAYPPAETRTNLFVSGARSHAVLRQMSRSWSRVKTGR</sequence>
<reference evidence="6 7" key="1">
    <citation type="submission" date="2024-07" db="EMBL/GenBank/DDBJ databases">
        <authorList>
            <person name="Li M."/>
        </authorList>
    </citation>
    <scope>NUCLEOTIDE SEQUENCE [LARGE SCALE GENOMIC DNA]</scope>
    <source>
        <strain evidence="6 7">25A3E</strain>
    </source>
</reference>
<dbReference type="EMBL" id="JBFTEG010000015">
    <property type="protein sequence ID" value="MEX6503797.1"/>
    <property type="molecule type" value="Genomic_DNA"/>
</dbReference>
<feature type="chain" id="PRO_5047340703" evidence="5">
    <location>
        <begin position="27"/>
        <end position="366"/>
    </location>
</feature>
<keyword evidence="3 5" id="KW-0732">Signal</keyword>
<evidence type="ECO:0000313" key="6">
    <source>
        <dbReference type="EMBL" id="MEX6503797.1"/>
    </source>
</evidence>
<dbReference type="Proteomes" id="UP001560296">
    <property type="component" value="Unassembled WGS sequence"/>
</dbReference>
<protein>
    <submittedName>
        <fullName evidence="6">Polyamine ABC transporter substrate-binding protein</fullName>
    </submittedName>
</protein>
<comment type="subcellular location">
    <subcellularLocation>
        <location evidence="1">Periplasm</location>
    </subcellularLocation>
</comment>
<comment type="caution">
    <text evidence="6">The sequence shown here is derived from an EMBL/GenBank/DDBJ whole genome shotgun (WGS) entry which is preliminary data.</text>
</comment>
<dbReference type="RefSeq" id="WP_369288739.1">
    <property type="nucleotide sequence ID" value="NZ_JBFTEG010000015.1"/>
</dbReference>
<dbReference type="PROSITE" id="PS51257">
    <property type="entry name" value="PROKAR_LIPOPROTEIN"/>
    <property type="match status" value="1"/>
</dbReference>
<dbReference type="PANTHER" id="PTHR30222:SF12">
    <property type="entry name" value="NORSPERMIDINE SENSOR"/>
    <property type="match status" value="1"/>
</dbReference>
<dbReference type="CDD" id="cd13659">
    <property type="entry name" value="PBP2_PotF"/>
    <property type="match status" value="1"/>
</dbReference>
<dbReference type="Pfam" id="PF13416">
    <property type="entry name" value="SBP_bac_8"/>
    <property type="match status" value="1"/>
</dbReference>
<evidence type="ECO:0000256" key="3">
    <source>
        <dbReference type="ARBA" id="ARBA00022729"/>
    </source>
</evidence>
<dbReference type="PANTHER" id="PTHR30222">
    <property type="entry name" value="SPERMIDINE/PUTRESCINE-BINDING PERIPLASMIC PROTEIN"/>
    <property type="match status" value="1"/>
</dbReference>
<dbReference type="InterPro" id="IPR001188">
    <property type="entry name" value="Sperm_putr-bd"/>
</dbReference>
<evidence type="ECO:0000256" key="2">
    <source>
        <dbReference type="ARBA" id="ARBA00022448"/>
    </source>
</evidence>
<dbReference type="PRINTS" id="PR00909">
    <property type="entry name" value="SPERMDNBNDNG"/>
</dbReference>
<evidence type="ECO:0000256" key="1">
    <source>
        <dbReference type="ARBA" id="ARBA00004418"/>
    </source>
</evidence>
<feature type="signal peptide" evidence="5">
    <location>
        <begin position="1"/>
        <end position="26"/>
    </location>
</feature>
<dbReference type="Gene3D" id="3.40.190.10">
    <property type="entry name" value="Periplasmic binding protein-like II"/>
    <property type="match status" value="2"/>
</dbReference>
<organism evidence="6 7">
    <name type="scientific">Pseudomonas zhanjiangensis</name>
    <dbReference type="NCBI Taxonomy" id="3239015"/>
    <lineage>
        <taxon>Bacteria</taxon>
        <taxon>Pseudomonadati</taxon>
        <taxon>Pseudomonadota</taxon>
        <taxon>Gammaproteobacteria</taxon>
        <taxon>Pseudomonadales</taxon>
        <taxon>Pseudomonadaceae</taxon>
        <taxon>Pseudomonas</taxon>
    </lineage>
</organism>
<name>A0ABV3Z0E8_9PSED</name>
<dbReference type="PIRSF" id="PIRSF019574">
    <property type="entry name" value="Periplasmic_polyamine_BP"/>
    <property type="match status" value="1"/>
</dbReference>
<evidence type="ECO:0000256" key="5">
    <source>
        <dbReference type="SAM" id="SignalP"/>
    </source>
</evidence>
<keyword evidence="4" id="KW-0574">Periplasm</keyword>